<keyword evidence="1" id="KW-1015">Disulfide bond</keyword>
<feature type="domain" description="C-type lectin" evidence="3">
    <location>
        <begin position="38"/>
        <end position="157"/>
    </location>
</feature>
<feature type="signal peptide" evidence="2">
    <location>
        <begin position="1"/>
        <end position="18"/>
    </location>
</feature>
<dbReference type="Proteomes" id="UP000694865">
    <property type="component" value="Unplaced"/>
</dbReference>
<dbReference type="InterPro" id="IPR016187">
    <property type="entry name" value="CTDL_fold"/>
</dbReference>
<dbReference type="RefSeq" id="XP_002742249.1">
    <property type="nucleotide sequence ID" value="XM_002742203.2"/>
</dbReference>
<evidence type="ECO:0000313" key="4">
    <source>
        <dbReference type="Proteomes" id="UP000694865"/>
    </source>
</evidence>
<keyword evidence="4" id="KW-1185">Reference proteome</keyword>
<dbReference type="SMART" id="SM00034">
    <property type="entry name" value="CLECT"/>
    <property type="match status" value="1"/>
</dbReference>
<dbReference type="InterPro" id="IPR001304">
    <property type="entry name" value="C-type_lectin-like"/>
</dbReference>
<evidence type="ECO:0000259" key="3">
    <source>
        <dbReference type="PROSITE" id="PS50041"/>
    </source>
</evidence>
<reference evidence="5" key="1">
    <citation type="submission" date="2025-08" db="UniProtKB">
        <authorList>
            <consortium name="RefSeq"/>
        </authorList>
    </citation>
    <scope>IDENTIFICATION</scope>
    <source>
        <tissue evidence="5">Testes</tissue>
    </source>
</reference>
<sequence>MNCLVSVFVVSLVPFIFAEEVSQYDTVCNRVPGKTVEYHLFTDEMFWLEAQTYCADKLGGILARIPNKETDDLIRNHIISSGAGDVVQTGFWIGYNDIRAEGEYEWAGGKLLCQDYVNWANNEPNNNTKKRLEGQDCVQLRKAVNFLWDDEYCDYRKKGFICETAVCDAFDKCNICYK</sequence>
<dbReference type="Pfam" id="PF00059">
    <property type="entry name" value="Lectin_C"/>
    <property type="match status" value="1"/>
</dbReference>
<organism evidence="4 5">
    <name type="scientific">Saccoglossus kowalevskii</name>
    <name type="common">Acorn worm</name>
    <dbReference type="NCBI Taxonomy" id="10224"/>
    <lineage>
        <taxon>Eukaryota</taxon>
        <taxon>Metazoa</taxon>
        <taxon>Hemichordata</taxon>
        <taxon>Enteropneusta</taxon>
        <taxon>Harrimaniidae</taxon>
        <taxon>Saccoglossus</taxon>
    </lineage>
</organism>
<name>A0ABM0H1P4_SACKO</name>
<dbReference type="SUPFAM" id="SSF56436">
    <property type="entry name" value="C-type lectin-like"/>
    <property type="match status" value="1"/>
</dbReference>
<gene>
    <name evidence="5" type="primary">LOC100377000</name>
</gene>
<evidence type="ECO:0000256" key="2">
    <source>
        <dbReference type="SAM" id="SignalP"/>
    </source>
</evidence>
<dbReference type="InterPro" id="IPR016186">
    <property type="entry name" value="C-type_lectin-like/link_sf"/>
</dbReference>
<dbReference type="PROSITE" id="PS00615">
    <property type="entry name" value="C_TYPE_LECTIN_1"/>
    <property type="match status" value="1"/>
</dbReference>
<protein>
    <submittedName>
        <fullName evidence="5">Perlucin-like protein-like</fullName>
    </submittedName>
</protein>
<dbReference type="PANTHER" id="PTHR22801">
    <property type="entry name" value="LITHOSTATHINE"/>
    <property type="match status" value="1"/>
</dbReference>
<dbReference type="PANTHER" id="PTHR22801:SF63">
    <property type="entry name" value="C-TYPE LECTIN DOMAIN-CONTAINING PROTEIN"/>
    <property type="match status" value="1"/>
</dbReference>
<dbReference type="InterPro" id="IPR050801">
    <property type="entry name" value="Ca-Dep_Lectins_ImmuneDev"/>
</dbReference>
<dbReference type="CDD" id="cd00037">
    <property type="entry name" value="CLECT"/>
    <property type="match status" value="1"/>
</dbReference>
<evidence type="ECO:0000313" key="5">
    <source>
        <dbReference type="RefSeq" id="XP_002742249.1"/>
    </source>
</evidence>
<proteinExistence type="predicted"/>
<feature type="chain" id="PRO_5046137870" evidence="2">
    <location>
        <begin position="19"/>
        <end position="178"/>
    </location>
</feature>
<accession>A0ABM0H1P4</accession>
<evidence type="ECO:0000256" key="1">
    <source>
        <dbReference type="ARBA" id="ARBA00023157"/>
    </source>
</evidence>
<dbReference type="InterPro" id="IPR018378">
    <property type="entry name" value="C-type_lectin_CS"/>
</dbReference>
<dbReference type="PROSITE" id="PS50041">
    <property type="entry name" value="C_TYPE_LECTIN_2"/>
    <property type="match status" value="1"/>
</dbReference>
<dbReference type="GeneID" id="100377000"/>
<keyword evidence="2" id="KW-0732">Signal</keyword>
<dbReference type="Gene3D" id="3.10.100.10">
    <property type="entry name" value="Mannose-Binding Protein A, subunit A"/>
    <property type="match status" value="1"/>
</dbReference>